<organism evidence="1 2">
    <name type="scientific">Lithospermum erythrorhizon</name>
    <name type="common">Purple gromwell</name>
    <name type="synonym">Lithospermum officinale var. erythrorhizon</name>
    <dbReference type="NCBI Taxonomy" id="34254"/>
    <lineage>
        <taxon>Eukaryota</taxon>
        <taxon>Viridiplantae</taxon>
        <taxon>Streptophyta</taxon>
        <taxon>Embryophyta</taxon>
        <taxon>Tracheophyta</taxon>
        <taxon>Spermatophyta</taxon>
        <taxon>Magnoliopsida</taxon>
        <taxon>eudicotyledons</taxon>
        <taxon>Gunneridae</taxon>
        <taxon>Pentapetalae</taxon>
        <taxon>asterids</taxon>
        <taxon>lamiids</taxon>
        <taxon>Boraginales</taxon>
        <taxon>Boraginaceae</taxon>
        <taxon>Boraginoideae</taxon>
        <taxon>Lithospermeae</taxon>
        <taxon>Lithospermum</taxon>
    </lineage>
</organism>
<dbReference type="EMBL" id="BAABME010035790">
    <property type="protein sequence ID" value="GAA0159967.1"/>
    <property type="molecule type" value="Genomic_DNA"/>
</dbReference>
<accession>A0AAV3Q7E4</accession>
<dbReference type="AlphaFoldDB" id="A0AAV3Q7E4"/>
<keyword evidence="2" id="KW-1185">Reference proteome</keyword>
<comment type="caution">
    <text evidence="1">The sequence shown here is derived from an EMBL/GenBank/DDBJ whole genome shotgun (WGS) entry which is preliminary data.</text>
</comment>
<proteinExistence type="predicted"/>
<sequence>MTISVLPLLTTTLSSSNKNVFASIDMSTNSFKLLIVRVDLSISHFLTVERLKKPVLLGMDSTPTISQTSTVRI</sequence>
<protein>
    <submittedName>
        <fullName evidence="1">Uncharacterized protein</fullName>
    </submittedName>
</protein>
<dbReference type="Proteomes" id="UP001454036">
    <property type="component" value="Unassembled WGS sequence"/>
</dbReference>
<reference evidence="1 2" key="1">
    <citation type="submission" date="2024-01" db="EMBL/GenBank/DDBJ databases">
        <title>The complete chloroplast genome sequence of Lithospermum erythrorhizon: insights into the phylogenetic relationship among Boraginaceae species and the maternal lineages of purple gromwells.</title>
        <authorList>
            <person name="Okada T."/>
            <person name="Watanabe K."/>
        </authorList>
    </citation>
    <scope>NUCLEOTIDE SEQUENCE [LARGE SCALE GENOMIC DNA]</scope>
</reference>
<dbReference type="Gene3D" id="3.30.420.40">
    <property type="match status" value="1"/>
</dbReference>
<gene>
    <name evidence="1" type="ORF">LIER_43503</name>
</gene>
<evidence type="ECO:0000313" key="2">
    <source>
        <dbReference type="Proteomes" id="UP001454036"/>
    </source>
</evidence>
<name>A0AAV3Q7E4_LITER</name>
<evidence type="ECO:0000313" key="1">
    <source>
        <dbReference type="EMBL" id="GAA0159967.1"/>
    </source>
</evidence>